<dbReference type="KEGG" id="rsu:NHU_01498"/>
<name>A0A0D6B0Y9_RHOSU</name>
<gene>
    <name evidence="2" type="ORF">NHU_01498</name>
</gene>
<protein>
    <submittedName>
        <fullName evidence="2">Uncharacterized protein</fullName>
    </submittedName>
</protein>
<reference evidence="2 3" key="1">
    <citation type="submission" date="2015-02" db="EMBL/GenBank/DDBJ databases">
        <title>Genome sequene of Rhodovulum sulfidophilum DSM 2351.</title>
        <authorList>
            <person name="Nagao N."/>
        </authorList>
    </citation>
    <scope>NUCLEOTIDE SEQUENCE [LARGE SCALE GENOMIC DNA]</scope>
    <source>
        <strain evidence="2 3">DSM 2351</strain>
    </source>
</reference>
<sequence>MKRFALGRTECGADRIEVAGQAGMSDRRKRPGPAFAMMIICVPAGWLTLIAALLLGGSLLVAAAAMIAAMWGLFVVGLIVFLVRDALGRRRRGGGAGRREGDTVLE</sequence>
<feature type="transmembrane region" description="Helical" evidence="1">
    <location>
        <begin position="61"/>
        <end position="83"/>
    </location>
</feature>
<dbReference type="AlphaFoldDB" id="A0A0D6B0Y9"/>
<keyword evidence="1" id="KW-1133">Transmembrane helix</keyword>
<accession>A0A0D6B0Y9</accession>
<feature type="transmembrane region" description="Helical" evidence="1">
    <location>
        <begin position="34"/>
        <end position="55"/>
    </location>
</feature>
<evidence type="ECO:0000256" key="1">
    <source>
        <dbReference type="SAM" id="Phobius"/>
    </source>
</evidence>
<proteinExistence type="predicted"/>
<dbReference type="EMBL" id="AP014800">
    <property type="protein sequence ID" value="BAQ68656.1"/>
    <property type="molecule type" value="Genomic_DNA"/>
</dbReference>
<dbReference type="Proteomes" id="UP000064912">
    <property type="component" value="Chromosome"/>
</dbReference>
<evidence type="ECO:0000313" key="2">
    <source>
        <dbReference type="EMBL" id="BAQ68656.1"/>
    </source>
</evidence>
<organism evidence="2 3">
    <name type="scientific">Rhodovulum sulfidophilum</name>
    <name type="common">Rhodobacter sulfidophilus</name>
    <dbReference type="NCBI Taxonomy" id="35806"/>
    <lineage>
        <taxon>Bacteria</taxon>
        <taxon>Pseudomonadati</taxon>
        <taxon>Pseudomonadota</taxon>
        <taxon>Alphaproteobacteria</taxon>
        <taxon>Rhodobacterales</taxon>
        <taxon>Paracoccaceae</taxon>
        <taxon>Rhodovulum</taxon>
    </lineage>
</organism>
<keyword evidence="1" id="KW-0472">Membrane</keyword>
<evidence type="ECO:0000313" key="3">
    <source>
        <dbReference type="Proteomes" id="UP000064912"/>
    </source>
</evidence>
<dbReference type="PATRIC" id="fig|35806.4.peg.1548"/>
<keyword evidence="1" id="KW-0812">Transmembrane</keyword>